<accession>A0ABS1CK88</accession>
<reference evidence="1 2" key="1">
    <citation type="journal article" date="2020" name="Microorganisms">
        <title>Osmotic Adaptation and Compatible Solute Biosynthesis of Phototrophic Bacteria as Revealed from Genome Analyses.</title>
        <authorList>
            <person name="Imhoff J.F."/>
            <person name="Rahn T."/>
            <person name="Kunzel S."/>
            <person name="Keller A."/>
            <person name="Neulinger S.C."/>
        </authorList>
    </citation>
    <scope>NUCLEOTIDE SEQUENCE [LARGE SCALE GENOMIC DNA]</scope>
    <source>
        <strain evidence="1 2">DSM 6210</strain>
    </source>
</reference>
<comment type="caution">
    <text evidence="1">The sequence shown here is derived from an EMBL/GenBank/DDBJ whole genome shotgun (WGS) entry which is preliminary data.</text>
</comment>
<evidence type="ECO:0000313" key="1">
    <source>
        <dbReference type="EMBL" id="MBK1632247.1"/>
    </source>
</evidence>
<keyword evidence="2" id="KW-1185">Reference proteome</keyword>
<evidence type="ECO:0000313" key="2">
    <source>
        <dbReference type="Proteomes" id="UP000748752"/>
    </source>
</evidence>
<name>A0ABS1CK88_9GAMM</name>
<dbReference type="Proteomes" id="UP000748752">
    <property type="component" value="Unassembled WGS sequence"/>
</dbReference>
<sequence length="186" mass="20112">MPFYWIVAPEERALIAYAMDAGRCHAVFTAAAPADELPLMALVNSLAPAVEARVAVTCPQHWPRKRACLYDAFAGQALLAEQGIAARLRVGQVVYRPRGVAAHPIRPHVWLETPAAFIDYATLPRWGSVTVIPRNRVAGAPAQVVPGVTPVLAVAAPDDAALARWLGHHGRRFQVRSGPPHTGRSR</sequence>
<gene>
    <name evidence="1" type="ORF">CKO31_16175</name>
</gene>
<proteinExistence type="predicted"/>
<dbReference type="EMBL" id="NRRV01000043">
    <property type="protein sequence ID" value="MBK1632247.1"/>
    <property type="molecule type" value="Genomic_DNA"/>
</dbReference>
<protein>
    <submittedName>
        <fullName evidence="1">Uncharacterized protein</fullName>
    </submittedName>
</protein>
<dbReference type="RefSeq" id="WP_200239654.1">
    <property type="nucleotide sequence ID" value="NZ_NRRV01000043.1"/>
</dbReference>
<organism evidence="1 2">
    <name type="scientific">Thiohalocapsa halophila</name>
    <dbReference type="NCBI Taxonomy" id="69359"/>
    <lineage>
        <taxon>Bacteria</taxon>
        <taxon>Pseudomonadati</taxon>
        <taxon>Pseudomonadota</taxon>
        <taxon>Gammaproteobacteria</taxon>
        <taxon>Chromatiales</taxon>
        <taxon>Chromatiaceae</taxon>
        <taxon>Thiohalocapsa</taxon>
    </lineage>
</organism>